<sequence length="87" mass="9896">MSQLALDFVSRGVFHADWAPRNVIIRLPARRGLFCCDEHCPARLEIDPDDVVTMMVDFERVDLEDPPDPKDIRLEPASILVFELGTC</sequence>
<reference evidence="2" key="1">
    <citation type="journal article" date="2017" name="Nat. Ecol. Evol.">
        <title>Genome expansion and lineage-specific genetic innovations in the forest pathogenic fungi Armillaria.</title>
        <authorList>
            <person name="Sipos G."/>
            <person name="Prasanna A.N."/>
            <person name="Walter M.C."/>
            <person name="O'Connor E."/>
            <person name="Balint B."/>
            <person name="Krizsan K."/>
            <person name="Kiss B."/>
            <person name="Hess J."/>
            <person name="Varga T."/>
            <person name="Slot J."/>
            <person name="Riley R."/>
            <person name="Boka B."/>
            <person name="Rigling D."/>
            <person name="Barry K."/>
            <person name="Lee J."/>
            <person name="Mihaltcheva S."/>
            <person name="LaButti K."/>
            <person name="Lipzen A."/>
            <person name="Waldron R."/>
            <person name="Moloney N.M."/>
            <person name="Sperisen C."/>
            <person name="Kredics L."/>
            <person name="Vagvoelgyi C."/>
            <person name="Patrignani A."/>
            <person name="Fitzpatrick D."/>
            <person name="Nagy I."/>
            <person name="Doyle S."/>
            <person name="Anderson J.B."/>
            <person name="Grigoriev I.V."/>
            <person name="Gueldener U."/>
            <person name="Muensterkoetter M."/>
            <person name="Nagy L.G."/>
        </authorList>
    </citation>
    <scope>NUCLEOTIDE SEQUENCE [LARGE SCALE GENOMIC DNA]</scope>
    <source>
        <strain evidence="2">C18/9</strain>
    </source>
</reference>
<evidence type="ECO:0000313" key="2">
    <source>
        <dbReference type="Proteomes" id="UP000219338"/>
    </source>
</evidence>
<dbReference type="OMA" id="MMVDFER"/>
<gene>
    <name evidence="1" type="ORF">ARMOST_12053</name>
</gene>
<evidence type="ECO:0000313" key="1">
    <source>
        <dbReference type="EMBL" id="SJL08684.1"/>
    </source>
</evidence>
<keyword evidence="2" id="KW-1185">Reference proteome</keyword>
<proteinExistence type="predicted"/>
<protein>
    <recommendedName>
        <fullName evidence="3">Protein kinase domain-containing protein</fullName>
    </recommendedName>
</protein>
<dbReference type="STRING" id="47428.A0A284RIU8"/>
<accession>A0A284RIU8</accession>
<dbReference type="AlphaFoldDB" id="A0A284RIU8"/>
<dbReference type="Proteomes" id="UP000219338">
    <property type="component" value="Unassembled WGS sequence"/>
</dbReference>
<evidence type="ECO:0008006" key="3">
    <source>
        <dbReference type="Google" id="ProtNLM"/>
    </source>
</evidence>
<dbReference type="EMBL" id="FUEG01000009">
    <property type="protein sequence ID" value="SJL08684.1"/>
    <property type="molecule type" value="Genomic_DNA"/>
</dbReference>
<organism evidence="1 2">
    <name type="scientific">Armillaria ostoyae</name>
    <name type="common">Armillaria root rot fungus</name>
    <dbReference type="NCBI Taxonomy" id="47428"/>
    <lineage>
        <taxon>Eukaryota</taxon>
        <taxon>Fungi</taxon>
        <taxon>Dikarya</taxon>
        <taxon>Basidiomycota</taxon>
        <taxon>Agaricomycotina</taxon>
        <taxon>Agaricomycetes</taxon>
        <taxon>Agaricomycetidae</taxon>
        <taxon>Agaricales</taxon>
        <taxon>Marasmiineae</taxon>
        <taxon>Physalacriaceae</taxon>
        <taxon>Armillaria</taxon>
    </lineage>
</organism>
<dbReference type="OrthoDB" id="3025100at2759"/>
<name>A0A284RIU8_ARMOS</name>